<organism evidence="1">
    <name type="scientific">uncultured Acidiphilium sp</name>
    <dbReference type="NCBI Taxonomy" id="240137"/>
    <lineage>
        <taxon>Bacteria</taxon>
        <taxon>Pseudomonadati</taxon>
        <taxon>Pseudomonadota</taxon>
        <taxon>Alphaproteobacteria</taxon>
        <taxon>Acetobacterales</taxon>
        <taxon>Acidocellaceae</taxon>
        <taxon>Acidiphilium</taxon>
        <taxon>environmental samples</taxon>
    </lineage>
</organism>
<name>A0A060C8L0_9PROT</name>
<feature type="non-terminal residue" evidence="1">
    <location>
        <position position="1"/>
    </location>
</feature>
<accession>A0A060C8L0</accession>
<dbReference type="AlphaFoldDB" id="A0A060C8L0"/>
<protein>
    <submittedName>
        <fullName evidence="1">CAZy families GT4 protein</fullName>
    </submittedName>
</protein>
<dbReference type="EMBL" id="KF124244">
    <property type="protein sequence ID" value="AIA91559.1"/>
    <property type="molecule type" value="Genomic_DNA"/>
</dbReference>
<evidence type="ECO:0000313" key="1">
    <source>
        <dbReference type="EMBL" id="AIA91559.1"/>
    </source>
</evidence>
<proteinExistence type="predicted"/>
<sequence>AGLHAQYRALELVARLLTGKFDYEDQGLFDRTHLRWVHPRGPWRGRWGEAGLELSDAMPRPIATDQAEQFCAVMAPVLEALGVDQQDISTARRRCRSSGGRARPRRRAWS</sequence>
<reference evidence="1" key="1">
    <citation type="journal article" date="2013" name="Environ. Microbiol.">
        <title>Seasonally variable intestinal metagenomes of the red palm weevil (Rhynchophorus ferrugineus).</title>
        <authorList>
            <person name="Jia S."/>
            <person name="Zhang X."/>
            <person name="Zhang G."/>
            <person name="Yin A."/>
            <person name="Zhang S."/>
            <person name="Li F."/>
            <person name="Wang L."/>
            <person name="Zhao D."/>
            <person name="Yun Q."/>
            <person name="Tala"/>
            <person name="Wang J."/>
            <person name="Sun G."/>
            <person name="Baabdullah M."/>
            <person name="Yu X."/>
            <person name="Hu S."/>
            <person name="Al-Mssallem I.S."/>
            <person name="Yu J."/>
        </authorList>
    </citation>
    <scope>NUCLEOTIDE SEQUENCE</scope>
</reference>